<accession>A0ABQ3XUW7</accession>
<dbReference type="Proteomes" id="UP000609879">
    <property type="component" value="Unassembled WGS sequence"/>
</dbReference>
<dbReference type="Gene3D" id="1.25.10.10">
    <property type="entry name" value="Leucine-rich Repeat Variant"/>
    <property type="match status" value="1"/>
</dbReference>
<evidence type="ECO:0000313" key="1">
    <source>
        <dbReference type="EMBL" id="GID71452.1"/>
    </source>
</evidence>
<protein>
    <recommendedName>
        <fullName evidence="3">HEAT repeat domain-containing protein</fullName>
    </recommendedName>
</protein>
<name>A0ABQ3XUW7_9ACTN</name>
<reference evidence="1 2" key="1">
    <citation type="submission" date="2021-01" db="EMBL/GenBank/DDBJ databases">
        <title>Whole genome shotgun sequence of Actinoplanes deccanensis NBRC 13994.</title>
        <authorList>
            <person name="Komaki H."/>
            <person name="Tamura T."/>
        </authorList>
    </citation>
    <scope>NUCLEOTIDE SEQUENCE [LARGE SCALE GENOMIC DNA]</scope>
    <source>
        <strain evidence="1 2">NBRC 13994</strain>
    </source>
</reference>
<gene>
    <name evidence="1" type="ORF">Ade02nite_00930</name>
</gene>
<evidence type="ECO:0008006" key="3">
    <source>
        <dbReference type="Google" id="ProtNLM"/>
    </source>
</evidence>
<dbReference type="InterPro" id="IPR011989">
    <property type="entry name" value="ARM-like"/>
</dbReference>
<comment type="caution">
    <text evidence="1">The sequence shown here is derived from an EMBL/GenBank/DDBJ whole genome shotgun (WGS) entry which is preliminary data.</text>
</comment>
<evidence type="ECO:0000313" key="2">
    <source>
        <dbReference type="Proteomes" id="UP000609879"/>
    </source>
</evidence>
<keyword evidence="2" id="KW-1185">Reference proteome</keyword>
<sequence>MIETADEFVRLVTSEDPAQRRRAAWEDALDEVWTSLVANYPDMHFWVANNRTISEGVMRSLAADDDWRVRDRIAMKNSCPTDILDLLSWDPHDAVAAAVAGHPNTSDEALRRLAKHPWEKVREKALLRLKERSDRSG</sequence>
<proteinExistence type="predicted"/>
<dbReference type="EMBL" id="BOMI01000002">
    <property type="protein sequence ID" value="GID71452.1"/>
    <property type="molecule type" value="Genomic_DNA"/>
</dbReference>
<organism evidence="1 2">
    <name type="scientific">Paractinoplanes deccanensis</name>
    <dbReference type="NCBI Taxonomy" id="113561"/>
    <lineage>
        <taxon>Bacteria</taxon>
        <taxon>Bacillati</taxon>
        <taxon>Actinomycetota</taxon>
        <taxon>Actinomycetes</taxon>
        <taxon>Micromonosporales</taxon>
        <taxon>Micromonosporaceae</taxon>
        <taxon>Paractinoplanes</taxon>
    </lineage>
</organism>
<dbReference type="RefSeq" id="WP_203759374.1">
    <property type="nucleotide sequence ID" value="NZ_BAAABO010000004.1"/>
</dbReference>